<dbReference type="Proteomes" id="UP000221538">
    <property type="component" value="Unassembled WGS sequence"/>
</dbReference>
<reference evidence="2 3" key="1">
    <citation type="journal article" date="2013" name="Biodegradation">
        <title>Occurrence of 4-tert-butylphenol (4-t-BP) biodegradation in an aquatic sample caused by the presence of Spirodela polyrrhiza and isolation of a 4-t-BP-utilizing bacterium.</title>
        <authorList>
            <person name="Ogata Y."/>
            <person name="Toyama T."/>
            <person name="Yu N."/>
            <person name="Wang X."/>
            <person name="Sei K."/>
            <person name="Ike M."/>
        </authorList>
    </citation>
    <scope>NUCLEOTIDE SEQUENCE [LARGE SCALE GENOMIC DNA]</scope>
    <source>
        <strain evidence="2 3">OMI</strain>
    </source>
</reference>
<dbReference type="AlphaFoldDB" id="A0A292ZB26"/>
<evidence type="ECO:0000256" key="1">
    <source>
        <dbReference type="SAM" id="MobiDB-lite"/>
    </source>
</evidence>
<feature type="region of interest" description="Disordered" evidence="1">
    <location>
        <begin position="1"/>
        <end position="25"/>
    </location>
</feature>
<protein>
    <submittedName>
        <fullName evidence="2">Uncharacterized protein</fullName>
    </submittedName>
</protein>
<accession>A0A292ZB26</accession>
<gene>
    <name evidence="2" type="ORF">SFOMI_0613</name>
</gene>
<name>A0A292ZB26_SPHSA</name>
<sequence>MLGLPPGHLNSEGTKASDRDVPLRRPASTALSAVSKHERLCPAHAHPETETGNLAIPDIVALPV</sequence>
<proteinExistence type="predicted"/>
<dbReference type="EMBL" id="BEWI01000030">
    <property type="protein sequence ID" value="GAY20091.1"/>
    <property type="molecule type" value="Genomic_DNA"/>
</dbReference>
<evidence type="ECO:0000313" key="3">
    <source>
        <dbReference type="Proteomes" id="UP000221538"/>
    </source>
</evidence>
<evidence type="ECO:0000313" key="2">
    <source>
        <dbReference type="EMBL" id="GAY20091.1"/>
    </source>
</evidence>
<reference evidence="2 3" key="2">
    <citation type="journal article" date="2013" name="Environ. Sci. Technol.">
        <title>The 4-tert-butylphenol-utilizing bacterium Sphingobium fuliginis OMI can degrade bisphenols via phenolic ring hydroxylation and meta-cleavage pathway.</title>
        <authorList>
            <person name="Ogata Y."/>
            <person name="Goda S."/>
            <person name="Toyama T."/>
            <person name="Sei K."/>
            <person name="Ike M."/>
        </authorList>
    </citation>
    <scope>NUCLEOTIDE SEQUENCE [LARGE SCALE GENOMIC DNA]</scope>
    <source>
        <strain evidence="2 3">OMI</strain>
    </source>
</reference>
<comment type="caution">
    <text evidence="2">The sequence shown here is derived from an EMBL/GenBank/DDBJ whole genome shotgun (WGS) entry which is preliminary data.</text>
</comment>
<organism evidence="2 3">
    <name type="scientific">Sphingobium fuliginis (strain ATCC 27551)</name>
    <dbReference type="NCBI Taxonomy" id="336203"/>
    <lineage>
        <taxon>Bacteria</taxon>
        <taxon>Pseudomonadati</taxon>
        <taxon>Pseudomonadota</taxon>
        <taxon>Alphaproteobacteria</taxon>
        <taxon>Sphingomonadales</taxon>
        <taxon>Sphingomonadaceae</taxon>
        <taxon>Sphingobium</taxon>
    </lineage>
</organism>